<dbReference type="EMBL" id="LDEV01002248">
    <property type="protein sequence ID" value="KLJ09826.1"/>
    <property type="molecule type" value="Genomic_DNA"/>
</dbReference>
<keyword evidence="3" id="KW-0677">Repeat</keyword>
<feature type="compositionally biased region" description="Polar residues" evidence="8">
    <location>
        <begin position="99"/>
        <end position="118"/>
    </location>
</feature>
<organism evidence="10 11">
    <name type="scientific">Blastomyces silverae</name>
    <dbReference type="NCBI Taxonomy" id="2060906"/>
    <lineage>
        <taxon>Eukaryota</taxon>
        <taxon>Fungi</taxon>
        <taxon>Dikarya</taxon>
        <taxon>Ascomycota</taxon>
        <taxon>Pezizomycotina</taxon>
        <taxon>Eurotiomycetes</taxon>
        <taxon>Eurotiomycetidae</taxon>
        <taxon>Onygenales</taxon>
        <taxon>Ajellomycetaceae</taxon>
        <taxon>Blastomyces</taxon>
    </lineage>
</organism>
<comment type="subcellular location">
    <subcellularLocation>
        <location evidence="1">Nucleus</location>
    </subcellularLocation>
</comment>
<reference evidence="11" key="1">
    <citation type="journal article" date="2015" name="PLoS Genet.">
        <title>The dynamic genome and transcriptome of the human fungal pathogen Blastomyces and close relative Emmonsia.</title>
        <authorList>
            <person name="Munoz J.F."/>
            <person name="Gauthier G.M."/>
            <person name="Desjardins C.A."/>
            <person name="Gallo J.E."/>
            <person name="Holder J."/>
            <person name="Sullivan T.D."/>
            <person name="Marty A.J."/>
            <person name="Carmen J.C."/>
            <person name="Chen Z."/>
            <person name="Ding L."/>
            <person name="Gujja S."/>
            <person name="Magrini V."/>
            <person name="Misas E."/>
            <person name="Mitreva M."/>
            <person name="Priest M."/>
            <person name="Saif S."/>
            <person name="Whiston E.A."/>
            <person name="Young S."/>
            <person name="Zeng Q."/>
            <person name="Goldman W.E."/>
            <person name="Mardis E.R."/>
            <person name="Taylor J.W."/>
            <person name="McEwen J.G."/>
            <person name="Clay O.K."/>
            <person name="Klein B.S."/>
            <person name="Cuomo C.A."/>
        </authorList>
    </citation>
    <scope>NUCLEOTIDE SEQUENCE [LARGE SCALE GENOMIC DNA]</scope>
    <source>
        <strain evidence="11">UAMH 139</strain>
    </source>
</reference>
<feature type="region of interest" description="Disordered" evidence="8">
    <location>
        <begin position="37"/>
        <end position="71"/>
    </location>
</feature>
<dbReference type="OrthoDB" id="8117402at2759"/>
<name>A0A0H1BL06_9EURO</name>
<dbReference type="FunFam" id="3.30.160.60:FF:000446">
    <property type="entry name" value="Zinc finger protein"/>
    <property type="match status" value="1"/>
</dbReference>
<proteinExistence type="predicted"/>
<evidence type="ECO:0000313" key="10">
    <source>
        <dbReference type="EMBL" id="KLJ09826.1"/>
    </source>
</evidence>
<comment type="caution">
    <text evidence="10">The sequence shown here is derived from an EMBL/GenBank/DDBJ whole genome shotgun (WGS) entry which is preliminary data.</text>
</comment>
<protein>
    <recommendedName>
        <fullName evidence="9">C2H2-type domain-containing protein</fullName>
    </recommendedName>
</protein>
<feature type="region of interest" description="Disordered" evidence="8">
    <location>
        <begin position="96"/>
        <end position="210"/>
    </location>
</feature>
<dbReference type="PROSITE" id="PS00028">
    <property type="entry name" value="ZINC_FINGER_C2H2_1"/>
    <property type="match status" value="2"/>
</dbReference>
<dbReference type="GO" id="GO:0005634">
    <property type="term" value="C:nucleus"/>
    <property type="evidence" value="ECO:0007669"/>
    <property type="project" value="UniProtKB-SubCell"/>
</dbReference>
<keyword evidence="2" id="KW-0479">Metal-binding</keyword>
<dbReference type="Gene3D" id="3.30.160.60">
    <property type="entry name" value="Classic Zinc Finger"/>
    <property type="match status" value="3"/>
</dbReference>
<feature type="compositionally biased region" description="Low complexity" evidence="8">
    <location>
        <begin position="541"/>
        <end position="554"/>
    </location>
</feature>
<feature type="compositionally biased region" description="Low complexity" evidence="8">
    <location>
        <begin position="616"/>
        <end position="635"/>
    </location>
</feature>
<feature type="region of interest" description="Disordered" evidence="8">
    <location>
        <begin position="365"/>
        <end position="698"/>
    </location>
</feature>
<dbReference type="PANTHER" id="PTHR23235:SF120">
    <property type="entry name" value="KRUPPEL-LIKE FACTOR 15"/>
    <property type="match status" value="1"/>
</dbReference>
<dbReference type="SUPFAM" id="SSF57667">
    <property type="entry name" value="beta-beta-alpha zinc fingers"/>
    <property type="match status" value="2"/>
</dbReference>
<feature type="compositionally biased region" description="Low complexity" evidence="8">
    <location>
        <begin position="54"/>
        <end position="69"/>
    </location>
</feature>
<feature type="domain" description="C2H2-type" evidence="9">
    <location>
        <begin position="292"/>
        <end position="319"/>
    </location>
</feature>
<feature type="domain" description="C2H2-type" evidence="9">
    <location>
        <begin position="320"/>
        <end position="347"/>
    </location>
</feature>
<dbReference type="InterPro" id="IPR036236">
    <property type="entry name" value="Znf_C2H2_sf"/>
</dbReference>
<dbReference type="GO" id="GO:0000981">
    <property type="term" value="F:DNA-binding transcription factor activity, RNA polymerase II-specific"/>
    <property type="evidence" value="ECO:0007669"/>
    <property type="project" value="TreeGrafter"/>
</dbReference>
<dbReference type="SMART" id="SM00355">
    <property type="entry name" value="ZnF_C2H2"/>
    <property type="match status" value="3"/>
</dbReference>
<dbReference type="GO" id="GO:0000978">
    <property type="term" value="F:RNA polymerase II cis-regulatory region sequence-specific DNA binding"/>
    <property type="evidence" value="ECO:0007669"/>
    <property type="project" value="TreeGrafter"/>
</dbReference>
<evidence type="ECO:0000256" key="2">
    <source>
        <dbReference type="ARBA" id="ARBA00022723"/>
    </source>
</evidence>
<evidence type="ECO:0000256" key="7">
    <source>
        <dbReference type="PROSITE-ProRule" id="PRU00042"/>
    </source>
</evidence>
<dbReference type="PROSITE" id="PS50157">
    <property type="entry name" value="ZINC_FINGER_C2H2_2"/>
    <property type="match status" value="3"/>
</dbReference>
<evidence type="ECO:0000256" key="1">
    <source>
        <dbReference type="ARBA" id="ARBA00004123"/>
    </source>
</evidence>
<feature type="compositionally biased region" description="Low complexity" evidence="8">
    <location>
        <begin position="648"/>
        <end position="686"/>
    </location>
</feature>
<keyword evidence="6" id="KW-0539">Nucleus</keyword>
<gene>
    <name evidence="10" type="ORF">EMPG_14743</name>
</gene>
<evidence type="ECO:0000256" key="4">
    <source>
        <dbReference type="ARBA" id="ARBA00022771"/>
    </source>
</evidence>
<evidence type="ECO:0000256" key="5">
    <source>
        <dbReference type="ARBA" id="ARBA00022833"/>
    </source>
</evidence>
<dbReference type="GO" id="GO:0008270">
    <property type="term" value="F:zinc ion binding"/>
    <property type="evidence" value="ECO:0007669"/>
    <property type="project" value="UniProtKB-KW"/>
</dbReference>
<dbReference type="PANTHER" id="PTHR23235">
    <property type="entry name" value="KRUEPPEL-LIKE TRANSCRIPTION FACTOR"/>
    <property type="match status" value="1"/>
</dbReference>
<dbReference type="STRING" id="2060906.A0A0H1BL06"/>
<dbReference type="Proteomes" id="UP000053573">
    <property type="component" value="Unassembled WGS sequence"/>
</dbReference>
<keyword evidence="11" id="KW-1185">Reference proteome</keyword>
<feature type="compositionally biased region" description="Polar residues" evidence="8">
    <location>
        <begin position="446"/>
        <end position="455"/>
    </location>
</feature>
<keyword evidence="5" id="KW-0862">Zinc</keyword>
<feature type="compositionally biased region" description="Basic residues" evidence="8">
    <location>
        <begin position="636"/>
        <end position="647"/>
    </location>
</feature>
<dbReference type="InterPro" id="IPR013087">
    <property type="entry name" value="Znf_C2H2_type"/>
</dbReference>
<keyword evidence="4 7" id="KW-0863">Zinc-finger</keyword>
<feature type="domain" description="C2H2-type" evidence="9">
    <location>
        <begin position="348"/>
        <end position="378"/>
    </location>
</feature>
<dbReference type="AlphaFoldDB" id="A0A0H1BL06"/>
<evidence type="ECO:0000256" key="3">
    <source>
        <dbReference type="ARBA" id="ARBA00022737"/>
    </source>
</evidence>
<evidence type="ECO:0000256" key="8">
    <source>
        <dbReference type="SAM" id="MobiDB-lite"/>
    </source>
</evidence>
<feature type="region of interest" description="Disordered" evidence="8">
    <location>
        <begin position="723"/>
        <end position="742"/>
    </location>
</feature>
<evidence type="ECO:0000259" key="9">
    <source>
        <dbReference type="PROSITE" id="PS50157"/>
    </source>
</evidence>
<evidence type="ECO:0000313" key="11">
    <source>
        <dbReference type="Proteomes" id="UP000053573"/>
    </source>
</evidence>
<feature type="compositionally biased region" description="Basic and acidic residues" evidence="8">
    <location>
        <begin position="120"/>
        <end position="131"/>
    </location>
</feature>
<sequence length="742" mass="79387">MTSALAARVVALESVNSHRHPVFHGSRAQSHIFMDGPVHQSSDPVTFHNPLARTSTSNNPVVSSSSSTVAKQGPISFLKSAEPKVGSSLSSIASAGLRTSPSPIMATNSRLSPQPTNASDVDRRDRSRERASGQQTSQQNPRDVGSSSANAPNESREKAHDATTSASREPLDGAQKSVHISADDPRTDRHVRRASPAGVSDTFDGGENMGTTTTLMNSRTVASPGPIEEPNPMENEQSRRREEDIMMEEGNKAFSYPVPMPASSITDSRRGMSLPHAGFNKGTPRSPSAKKHRCHHCATEFTRHHNLKSHLLTHSQEKPYVCQTCQSRFRRLHDLKRHTKLHTGERPHICPKCGRRFARGDALARHNKGQGGCAGRRSSLGSFLGDDEYGDGGGPGGEDGMEGLMYTEPDRMDEEDEKRMNMPSIKKHNPPDSMQRTSSTGGGHVTFQSHQSSTYPPLAAGRPSQGSLFPPVTSHPGSSSSPSPISQSGNVSFPPGGASSSSSAFNAQQPQPQGHSSSVFAQNNITESPKPLSPNVMPTRQLSHGSDHSGQQHSRGGGLSPSLKPQYQPQQQQQQFGRNGAPGTSSGPAQILPAPQPGAPQLPPPHSLNNPDTRFPLHSPNPSQSQSQLQQSLHLPSHHHHHSHSHSHSNSINASPDLSNLNNNANSNNNLFSRQRQLSSSSHHSNAGGGSAPPPDRIWSYVRTLEDRLSGLEEELVRLREQLAASSGGNAGVGAGNVANGA</sequence>
<feature type="compositionally biased region" description="Low complexity" evidence="8">
    <location>
        <begin position="565"/>
        <end position="575"/>
    </location>
</feature>
<feature type="compositionally biased region" description="Low complexity" evidence="8">
    <location>
        <begin position="470"/>
        <end position="513"/>
    </location>
</feature>
<feature type="compositionally biased region" description="Polar residues" evidence="8">
    <location>
        <begin position="514"/>
        <end position="527"/>
    </location>
</feature>
<dbReference type="FunFam" id="3.30.160.60:FF:001666">
    <property type="entry name" value="MDS1 and EVI1 complex locus"/>
    <property type="match status" value="1"/>
</dbReference>
<feature type="compositionally biased region" description="Polar residues" evidence="8">
    <location>
        <begin position="133"/>
        <end position="153"/>
    </location>
</feature>
<evidence type="ECO:0000256" key="6">
    <source>
        <dbReference type="ARBA" id="ARBA00023242"/>
    </source>
</evidence>
<accession>A0A0H1BL06</accession>
<feature type="compositionally biased region" description="Pro residues" evidence="8">
    <location>
        <begin position="594"/>
        <end position="606"/>
    </location>
</feature>